<name>A0A5R8MEX8_9GAMM</name>
<evidence type="ECO:0000256" key="1">
    <source>
        <dbReference type="SAM" id="MobiDB-lite"/>
    </source>
</evidence>
<dbReference type="Proteomes" id="UP000306973">
    <property type="component" value="Unassembled WGS sequence"/>
</dbReference>
<feature type="compositionally biased region" description="Basic and acidic residues" evidence="1">
    <location>
        <begin position="161"/>
        <end position="180"/>
    </location>
</feature>
<accession>A0A5R8MEX8</accession>
<keyword evidence="3" id="KW-1185">Reference proteome</keyword>
<sequence length="186" mass="20727">MVWLLIIVIVGLVFAPVMWLKPSPAQQRMGKLRTAARQADVAVRLESPPLHGAGGPMAAYRWSYPQQHPGPDFVLVRDEAASASLKSFREGWRWRVEPLRPLPAEAVERLEDALASLPGDALVLESASHALTLWWEESLSVEALSLLLARLTALRDVLSGRPDRPGPDRPGRDRPRREARTPLMPR</sequence>
<dbReference type="AlphaFoldDB" id="A0A5R8MEX8"/>
<comment type="caution">
    <text evidence="2">The sequence shown here is derived from an EMBL/GenBank/DDBJ whole genome shotgun (WGS) entry which is preliminary data.</text>
</comment>
<dbReference type="RefSeq" id="WP_138181795.1">
    <property type="nucleotide sequence ID" value="NZ_VBUI01000018.1"/>
</dbReference>
<dbReference type="EMBL" id="VBUI01000018">
    <property type="protein sequence ID" value="TLF48683.1"/>
    <property type="molecule type" value="Genomic_DNA"/>
</dbReference>
<protein>
    <submittedName>
        <fullName evidence="2">Preprotein translocase subunit YajC</fullName>
    </submittedName>
</protein>
<organism evidence="2 3">
    <name type="scientific">Halomonas urmiana</name>
    <dbReference type="NCBI Taxonomy" id="490901"/>
    <lineage>
        <taxon>Bacteria</taxon>
        <taxon>Pseudomonadati</taxon>
        <taxon>Pseudomonadota</taxon>
        <taxon>Gammaproteobacteria</taxon>
        <taxon>Oceanospirillales</taxon>
        <taxon>Halomonadaceae</taxon>
        <taxon>Halomonas</taxon>
    </lineage>
</organism>
<evidence type="ECO:0000313" key="2">
    <source>
        <dbReference type="EMBL" id="TLF48683.1"/>
    </source>
</evidence>
<reference evidence="2 3" key="1">
    <citation type="journal article" date="2007" name="Int. J. Syst. Evol. Microbiol.">
        <title>Halomonas saccharevitans sp. nov., Halomonas arcis sp. nov. and Halomonas subterranea sp. nov., halophilic bacteria isolated from hypersaline environments of China.</title>
        <authorList>
            <person name="Xu X.W."/>
            <person name="Wu Y.H."/>
            <person name="Zhou Z."/>
            <person name="Wang C.S."/>
            <person name="Zhou Y.G."/>
            <person name="Zhang H.B."/>
            <person name="Wang Y."/>
            <person name="Wu M."/>
        </authorList>
    </citation>
    <scope>NUCLEOTIDE SEQUENCE [LARGE SCALE GENOMIC DNA]</scope>
    <source>
        <strain evidence="2 3">TBZ3</strain>
    </source>
</reference>
<evidence type="ECO:0000313" key="3">
    <source>
        <dbReference type="Proteomes" id="UP000306973"/>
    </source>
</evidence>
<proteinExistence type="predicted"/>
<dbReference type="OrthoDB" id="5731018at2"/>
<gene>
    <name evidence="2" type="ORF">FEI13_12180</name>
</gene>
<feature type="region of interest" description="Disordered" evidence="1">
    <location>
        <begin position="158"/>
        <end position="186"/>
    </location>
</feature>